<name>A0A9D2SAW5_9FIRM</name>
<dbReference type="CDD" id="cd00198">
    <property type="entry name" value="vWFA"/>
    <property type="match status" value="1"/>
</dbReference>
<evidence type="ECO:0000313" key="5">
    <source>
        <dbReference type="EMBL" id="HJB79550.1"/>
    </source>
</evidence>
<dbReference type="Pfam" id="PF00059">
    <property type="entry name" value="Lectin_C"/>
    <property type="match status" value="1"/>
</dbReference>
<accession>A0A9D2SAW5</accession>
<dbReference type="Proteomes" id="UP000823921">
    <property type="component" value="Unassembled WGS sequence"/>
</dbReference>
<keyword evidence="2" id="KW-0812">Transmembrane</keyword>
<keyword evidence="2" id="KW-1133">Transmembrane helix</keyword>
<dbReference type="InterPro" id="IPR016187">
    <property type="entry name" value="CTDL_fold"/>
</dbReference>
<dbReference type="Gene3D" id="3.40.50.410">
    <property type="entry name" value="von Willebrand factor, type A domain"/>
    <property type="match status" value="1"/>
</dbReference>
<comment type="caution">
    <text evidence="5">The sequence shown here is derived from an EMBL/GenBank/DDBJ whole genome shotgun (WGS) entry which is preliminary data.</text>
</comment>
<feature type="domain" description="VWFA" evidence="4">
    <location>
        <begin position="385"/>
        <end position="550"/>
    </location>
</feature>
<dbReference type="InterPro" id="IPR001304">
    <property type="entry name" value="C-type_lectin-like"/>
</dbReference>
<protein>
    <submittedName>
        <fullName evidence="5">VWA domain-containing protein</fullName>
    </submittedName>
</protein>
<dbReference type="CDD" id="cd00037">
    <property type="entry name" value="CLECT"/>
    <property type="match status" value="1"/>
</dbReference>
<dbReference type="Pfam" id="PF00092">
    <property type="entry name" value="VWA"/>
    <property type="match status" value="1"/>
</dbReference>
<evidence type="ECO:0000256" key="1">
    <source>
        <dbReference type="SAM" id="MobiDB-lite"/>
    </source>
</evidence>
<dbReference type="InterPro" id="IPR050111">
    <property type="entry name" value="C-type_lectin/snaclec_domain"/>
</dbReference>
<dbReference type="InterPro" id="IPR036465">
    <property type="entry name" value="vWFA_dom_sf"/>
</dbReference>
<dbReference type="InterPro" id="IPR016186">
    <property type="entry name" value="C-type_lectin-like/link_sf"/>
</dbReference>
<reference evidence="5" key="2">
    <citation type="submission" date="2021-04" db="EMBL/GenBank/DDBJ databases">
        <authorList>
            <person name="Gilroy R."/>
        </authorList>
    </citation>
    <scope>NUCLEOTIDE SEQUENCE</scope>
    <source>
        <strain evidence="5">CHK192-8294</strain>
    </source>
</reference>
<organism evidence="5 6">
    <name type="scientific">Candidatus Flavonifractor intestinigallinarum</name>
    <dbReference type="NCBI Taxonomy" id="2838586"/>
    <lineage>
        <taxon>Bacteria</taxon>
        <taxon>Bacillati</taxon>
        <taxon>Bacillota</taxon>
        <taxon>Clostridia</taxon>
        <taxon>Eubacteriales</taxon>
        <taxon>Oscillospiraceae</taxon>
        <taxon>Flavonifractor</taxon>
    </lineage>
</organism>
<evidence type="ECO:0000259" key="3">
    <source>
        <dbReference type="PROSITE" id="PS50041"/>
    </source>
</evidence>
<evidence type="ECO:0000259" key="4">
    <source>
        <dbReference type="PROSITE" id="PS50234"/>
    </source>
</evidence>
<feature type="transmembrane region" description="Helical" evidence="2">
    <location>
        <begin position="112"/>
        <end position="132"/>
    </location>
</feature>
<keyword evidence="2" id="KW-0472">Membrane</keyword>
<dbReference type="SMART" id="SM00034">
    <property type="entry name" value="CLECT"/>
    <property type="match status" value="1"/>
</dbReference>
<gene>
    <name evidence="5" type="ORF">H9712_01040</name>
</gene>
<dbReference type="PROSITE" id="PS50234">
    <property type="entry name" value="VWFA"/>
    <property type="match status" value="1"/>
</dbReference>
<feature type="domain" description="C-type lectin" evidence="3">
    <location>
        <begin position="606"/>
        <end position="716"/>
    </location>
</feature>
<dbReference type="PANTHER" id="PTHR22803">
    <property type="entry name" value="MANNOSE, PHOSPHOLIPASE, LECTIN RECEPTOR RELATED"/>
    <property type="match status" value="1"/>
</dbReference>
<feature type="region of interest" description="Disordered" evidence="1">
    <location>
        <begin position="29"/>
        <end position="107"/>
    </location>
</feature>
<sequence>MFCYRCGAQLEGTEKFCGHCGAPLEQAMKSMAREQTPPPPEQTPPAAEQPAPESAPVEEPAGAEVSIPTAEPAADGEGPAAPPPPEGPEFVPGPDGPEDGQPTAPKGGKKKWLLPVIIVAALAVGIGGFLLYRNISTNQAYQQAVEQGRSALDQGSYAQAVDYYEQAQALRGLETADRLALAEAYLAMENRTAAARLLESGSIGEGDEQYPLAQKLYALCVLSPEVDDVDTDNFPVVTLKLDCDQPFPLDLSEVSVQEDGQSCEVQEVTQEDGQVEITYLTFDAEYSEEHRQPVLTFGVDGISLQMDGEYYTPYFVPARLRLVSTDVSEYPVVRAYFQVLDDYSGETVEGLDSNAFRIMERVEGGEYLAREVKSVLPLEGNDGLKIDLVADKSDSITESDMGKIKTVMTEFVQELDFALGDRAEVLAFDSIVQQMCYYTSDVSLLVNGINNMSTDGLTAFYDAVYDGVTNATLQGGARCVIAFTDGMDNRSRHTPDELIRYANTQQTPVYIIGVGDSVEASTLRRIAESTGGRYWYIDDLYDLEAIFQQIYDEQMDYYIVEYESDSAADSYATRDLQVKVSGGGYRGQSELTVTPTRSIRDDGGASGGHRYELFKESLTWEEASRRCQEMGGHLATITSQEEMDQIVALAEAQDVKYLWLGGYTSYDDAGNVFGHWVTGEAFNFQAWSENEPSRQDQDGTEEWYIMLWNIKAVGGWCWNDQRNDPVSAVPTMADGMGFVCEFEE</sequence>
<reference evidence="5" key="1">
    <citation type="journal article" date="2021" name="PeerJ">
        <title>Extensive microbial diversity within the chicken gut microbiome revealed by metagenomics and culture.</title>
        <authorList>
            <person name="Gilroy R."/>
            <person name="Ravi A."/>
            <person name="Getino M."/>
            <person name="Pursley I."/>
            <person name="Horton D.L."/>
            <person name="Alikhan N.F."/>
            <person name="Baker D."/>
            <person name="Gharbi K."/>
            <person name="Hall N."/>
            <person name="Watson M."/>
            <person name="Adriaenssens E.M."/>
            <person name="Foster-Nyarko E."/>
            <person name="Jarju S."/>
            <person name="Secka A."/>
            <person name="Antonio M."/>
            <person name="Oren A."/>
            <person name="Chaudhuri R.R."/>
            <person name="La Ragione R."/>
            <person name="Hildebrand F."/>
            <person name="Pallen M.J."/>
        </authorList>
    </citation>
    <scope>NUCLEOTIDE SEQUENCE</scope>
    <source>
        <strain evidence="5">CHK192-8294</strain>
    </source>
</reference>
<dbReference type="EMBL" id="DWXO01000012">
    <property type="protein sequence ID" value="HJB79550.1"/>
    <property type="molecule type" value="Genomic_DNA"/>
</dbReference>
<dbReference type="AlphaFoldDB" id="A0A9D2SAW5"/>
<evidence type="ECO:0000313" key="6">
    <source>
        <dbReference type="Proteomes" id="UP000823921"/>
    </source>
</evidence>
<feature type="compositionally biased region" description="Low complexity" evidence="1">
    <location>
        <begin position="44"/>
        <end position="79"/>
    </location>
</feature>
<proteinExistence type="predicted"/>
<dbReference type="SUPFAM" id="SSF56436">
    <property type="entry name" value="C-type lectin-like"/>
    <property type="match status" value="1"/>
</dbReference>
<dbReference type="Gene3D" id="3.10.100.10">
    <property type="entry name" value="Mannose-Binding Protein A, subunit A"/>
    <property type="match status" value="1"/>
</dbReference>
<dbReference type="SMART" id="SM00327">
    <property type="entry name" value="VWA"/>
    <property type="match status" value="1"/>
</dbReference>
<dbReference type="SUPFAM" id="SSF53300">
    <property type="entry name" value="vWA-like"/>
    <property type="match status" value="1"/>
</dbReference>
<evidence type="ECO:0000256" key="2">
    <source>
        <dbReference type="SAM" id="Phobius"/>
    </source>
</evidence>
<dbReference type="PROSITE" id="PS50041">
    <property type="entry name" value="C_TYPE_LECTIN_2"/>
    <property type="match status" value="1"/>
</dbReference>
<dbReference type="InterPro" id="IPR002035">
    <property type="entry name" value="VWF_A"/>
</dbReference>